<feature type="compositionally biased region" description="Acidic residues" evidence="1">
    <location>
        <begin position="206"/>
        <end position="215"/>
    </location>
</feature>
<name>A0A550BVN1_9AGAR</name>
<comment type="caution">
    <text evidence="2">The sequence shown here is derived from an EMBL/GenBank/DDBJ whole genome shotgun (WGS) entry which is preliminary data.</text>
</comment>
<evidence type="ECO:0000313" key="3">
    <source>
        <dbReference type="Proteomes" id="UP000320762"/>
    </source>
</evidence>
<proteinExistence type="predicted"/>
<evidence type="ECO:0000256" key="1">
    <source>
        <dbReference type="SAM" id="MobiDB-lite"/>
    </source>
</evidence>
<dbReference type="Proteomes" id="UP000320762">
    <property type="component" value="Unassembled WGS sequence"/>
</dbReference>
<dbReference type="EMBL" id="VDMD01000065">
    <property type="protein sequence ID" value="TRM56587.1"/>
    <property type="molecule type" value="Genomic_DNA"/>
</dbReference>
<dbReference type="OrthoDB" id="3053346at2759"/>
<accession>A0A550BVN1</accession>
<organism evidence="2 3">
    <name type="scientific">Schizophyllum amplum</name>
    <dbReference type="NCBI Taxonomy" id="97359"/>
    <lineage>
        <taxon>Eukaryota</taxon>
        <taxon>Fungi</taxon>
        <taxon>Dikarya</taxon>
        <taxon>Basidiomycota</taxon>
        <taxon>Agaricomycotina</taxon>
        <taxon>Agaricomycetes</taxon>
        <taxon>Agaricomycetidae</taxon>
        <taxon>Agaricales</taxon>
        <taxon>Schizophyllaceae</taxon>
        <taxon>Schizophyllum</taxon>
    </lineage>
</organism>
<gene>
    <name evidence="2" type="ORF">BD626DRAFT_440784</name>
</gene>
<reference evidence="2 3" key="1">
    <citation type="journal article" date="2019" name="New Phytol.">
        <title>Comparative genomics reveals unique wood-decay strategies and fruiting body development in the Schizophyllaceae.</title>
        <authorList>
            <person name="Almasi E."/>
            <person name="Sahu N."/>
            <person name="Krizsan K."/>
            <person name="Balint B."/>
            <person name="Kovacs G.M."/>
            <person name="Kiss B."/>
            <person name="Cseklye J."/>
            <person name="Drula E."/>
            <person name="Henrissat B."/>
            <person name="Nagy I."/>
            <person name="Chovatia M."/>
            <person name="Adam C."/>
            <person name="LaButti K."/>
            <person name="Lipzen A."/>
            <person name="Riley R."/>
            <person name="Grigoriev I.V."/>
            <person name="Nagy L.G."/>
        </authorList>
    </citation>
    <scope>NUCLEOTIDE SEQUENCE [LARGE SCALE GENOMIC DNA]</scope>
    <source>
        <strain evidence="2 3">NL-1724</strain>
    </source>
</reference>
<evidence type="ECO:0000313" key="2">
    <source>
        <dbReference type="EMBL" id="TRM56587.1"/>
    </source>
</evidence>
<feature type="compositionally biased region" description="Polar residues" evidence="1">
    <location>
        <begin position="216"/>
        <end position="225"/>
    </location>
</feature>
<dbReference type="STRING" id="97359.A0A550BVN1"/>
<feature type="region of interest" description="Disordered" evidence="1">
    <location>
        <begin position="200"/>
        <end position="236"/>
    </location>
</feature>
<keyword evidence="3" id="KW-1185">Reference proteome</keyword>
<protein>
    <submittedName>
        <fullName evidence="2">Uncharacterized protein</fullName>
    </submittedName>
</protein>
<dbReference type="AlphaFoldDB" id="A0A550BVN1"/>
<sequence>MSLGAPLPGAYLVISLDPVASLERLDDPIVRQQCQEMKCGKYVACATKEKGAFGTFFRYCTFTFDLVVQGLPPDDPSTFFHQSMTIPILPNTSHPTSRRPARATYPLPWNDCYHASCFRVEARCETRHSRSHPHSCLSFWEADVLDDYLNGDAQHVFLQELARDSNSGTAFAPVGPIGEKTLREIRAADRQPPTTVPWWHKLLESPGDDQSDVSDETSSVASSPIHSHAQDAENAPSHDSWAEIIAALLGQSASSDLAPFVQYSYDLSAFDKPPHPSGFLDELAQLEKIKADFVDRYQQRLRDVEASDAAYMASLEARGMQVKAKLRSSSGVLPRIGGMFTKARSAARNAAVILRPTKDTFHRSSSSKAPARQSLGERIVVQCAQRLFFYTD</sequence>